<protein>
    <submittedName>
        <fullName evidence="1">DUF2769 domain-containing protein</fullName>
    </submittedName>
</protein>
<dbReference type="KEGG" id="mefw:F1737_03885"/>
<dbReference type="EMBL" id="CP043875">
    <property type="protein sequence ID" value="WOF17294.1"/>
    <property type="molecule type" value="Genomic_DNA"/>
</dbReference>
<dbReference type="AlphaFoldDB" id="A0AA97I5C4"/>
<evidence type="ECO:0000313" key="1">
    <source>
        <dbReference type="EMBL" id="WOF17294.1"/>
    </source>
</evidence>
<dbReference type="Pfam" id="PF10967">
    <property type="entry name" value="DUF2769"/>
    <property type="match status" value="1"/>
</dbReference>
<dbReference type="InterPro" id="IPR020075">
    <property type="entry name" value="Uncharacterised_AF2234"/>
</dbReference>
<sequence length="64" mass="6921">MCTCKSCPSFEDCGENGGFCFPTIGKSSCIKTENGCICGGCPVYEKMGLKNIYFCIRGSEKEQS</sequence>
<evidence type="ECO:0000313" key="2">
    <source>
        <dbReference type="Proteomes" id="UP001301797"/>
    </source>
</evidence>
<gene>
    <name evidence="1" type="ORF">F1737_03885</name>
</gene>
<proteinExistence type="predicted"/>
<keyword evidence="2" id="KW-1185">Reference proteome</keyword>
<reference evidence="1 2" key="1">
    <citation type="submission" date="2019-09" db="EMBL/GenBank/DDBJ databases">
        <title>The complete genome of Methanoplanus sp. FWC-SCC4.</title>
        <authorList>
            <person name="Chen S.-C."/>
            <person name="Zhou Y.-Z."/>
            <person name="Lai M.-C."/>
        </authorList>
    </citation>
    <scope>NUCLEOTIDE SEQUENCE [LARGE SCALE GENOMIC DNA]</scope>
    <source>
        <strain evidence="1 2">FWC-SCC4</strain>
    </source>
</reference>
<accession>A0AA97I5C4</accession>
<name>A0AA97I5C4_9EURY</name>
<organism evidence="1 2">
    <name type="scientific">Methanochimaera problematica</name>
    <dbReference type="NCBI Taxonomy" id="2609417"/>
    <lineage>
        <taxon>Archaea</taxon>
        <taxon>Methanobacteriati</taxon>
        <taxon>Methanobacteriota</taxon>
        <taxon>Stenosarchaea group</taxon>
        <taxon>Methanomicrobia</taxon>
        <taxon>Methanomicrobiales</taxon>
        <taxon>Methanomicrobiaceae</taxon>
        <taxon>Methanochimaera</taxon>
    </lineage>
</organism>
<dbReference type="Proteomes" id="UP001301797">
    <property type="component" value="Chromosome"/>
</dbReference>